<dbReference type="SUPFAM" id="SSF56801">
    <property type="entry name" value="Acetyl-CoA synthetase-like"/>
    <property type="match status" value="1"/>
</dbReference>
<dbReference type="InterPro" id="IPR000873">
    <property type="entry name" value="AMP-dep_synth/lig_dom"/>
</dbReference>
<proteinExistence type="predicted"/>
<evidence type="ECO:0000259" key="1">
    <source>
        <dbReference type="Pfam" id="PF00501"/>
    </source>
</evidence>
<dbReference type="RefSeq" id="WP_074957606.1">
    <property type="nucleotide sequence ID" value="NZ_BJXR01000035.1"/>
</dbReference>
<dbReference type="Proteomes" id="UP000321514">
    <property type="component" value="Unassembled WGS sequence"/>
</dbReference>
<feature type="domain" description="AMP-dependent synthetase/ligase" evidence="1">
    <location>
        <begin position="75"/>
        <end position="147"/>
    </location>
</feature>
<evidence type="ECO:0000313" key="4">
    <source>
        <dbReference type="Proteomes" id="UP000183760"/>
    </source>
</evidence>
<accession>A0A511T6A4</accession>
<evidence type="ECO:0000313" key="5">
    <source>
        <dbReference type="Proteomes" id="UP000321514"/>
    </source>
</evidence>
<name>A0A511T6A4_MYXFU</name>
<sequence>MPFDLREILRQTEATTNDGALPAWLRDSWSDAPGFIATLAAHHASRGGPAPKSRPGQHHDFFHDLVVRHADSAAPALRTWDGARWQLLGYRELADRASRRAAEWAAQGVKAGAKVALVHPLGPELLVSLLASLKLGACVSVLPPTGTHFLARRLARLEPAHISAEAHQTPLIKGHEALLLRSKGDAAPGFTSHTYKPGDTVALLFSPLVDPPDTPVPLTAERAWNGALVDGLLTFGLGAGDAFAAPGFHFLQHQPALLFATLLRGATYVHLEPAEVERAPARLTEVPLRSLGVSPALREALVRANKGPLRGVAHWFRSADDALDWESWRDWMRQCDVANVPHTHVLIDAAEGGTVLASRRHTGELHTALAPSPGRAWAFKDLNLSGQEAAGDVGLFTPLPDKGRPPPFVLLTRQREQYLFSGTRDTRREGRIYPAAEVIEALADLPFCHGASVTPAASAGTSRHAPHVLILFTGAEDAETFAKEQDARRVEVRRRLELRLGAEHLPDRVELFPLLPHRTKEGRIDEAWCRAQYLIGALHQKATDPMFQALTALRGRLRESVRAPGEDERTGSR</sequence>
<gene>
    <name evidence="2" type="ORF">MFU01_47360</name>
    <name evidence="3" type="ORF">SAMN05443572_109351</name>
</gene>
<reference evidence="2 5" key="2">
    <citation type="submission" date="2019-07" db="EMBL/GenBank/DDBJ databases">
        <title>Whole genome shotgun sequence of Myxococcus fulvus NBRC 100333.</title>
        <authorList>
            <person name="Hosoyama A."/>
            <person name="Uohara A."/>
            <person name="Ohji S."/>
            <person name="Ichikawa N."/>
        </authorList>
    </citation>
    <scope>NUCLEOTIDE SEQUENCE [LARGE SCALE GENOMIC DNA]</scope>
    <source>
        <strain evidence="2 5">NBRC 100333</strain>
    </source>
</reference>
<evidence type="ECO:0000313" key="3">
    <source>
        <dbReference type="EMBL" id="SEU33711.1"/>
    </source>
</evidence>
<protein>
    <submittedName>
        <fullName evidence="3">Acyl-CoA synthetase (AMP-forming)/AMP-acid ligase II</fullName>
    </submittedName>
</protein>
<dbReference type="Pfam" id="PF00501">
    <property type="entry name" value="AMP-binding"/>
    <property type="match status" value="1"/>
</dbReference>
<dbReference type="EMBL" id="BJXR01000035">
    <property type="protein sequence ID" value="GEN09699.1"/>
    <property type="molecule type" value="Genomic_DNA"/>
</dbReference>
<dbReference type="EMBL" id="FOIB01000009">
    <property type="protein sequence ID" value="SEU33711.1"/>
    <property type="molecule type" value="Genomic_DNA"/>
</dbReference>
<organism evidence="2 5">
    <name type="scientific">Myxococcus fulvus</name>
    <dbReference type="NCBI Taxonomy" id="33"/>
    <lineage>
        <taxon>Bacteria</taxon>
        <taxon>Pseudomonadati</taxon>
        <taxon>Myxococcota</taxon>
        <taxon>Myxococcia</taxon>
        <taxon>Myxococcales</taxon>
        <taxon>Cystobacterineae</taxon>
        <taxon>Myxococcaceae</taxon>
        <taxon>Myxococcus</taxon>
    </lineage>
</organism>
<dbReference type="Gene3D" id="3.40.50.12780">
    <property type="entry name" value="N-terminal domain of ligase-like"/>
    <property type="match status" value="1"/>
</dbReference>
<evidence type="ECO:0000313" key="2">
    <source>
        <dbReference type="EMBL" id="GEN09699.1"/>
    </source>
</evidence>
<keyword evidence="3" id="KW-0436">Ligase</keyword>
<comment type="caution">
    <text evidence="2">The sequence shown here is derived from an EMBL/GenBank/DDBJ whole genome shotgun (WGS) entry which is preliminary data.</text>
</comment>
<dbReference type="STRING" id="1334629.MFUL124B02_17330"/>
<dbReference type="OrthoDB" id="5479867at2"/>
<dbReference type="AlphaFoldDB" id="A0A511T6A4"/>
<dbReference type="GO" id="GO:0016874">
    <property type="term" value="F:ligase activity"/>
    <property type="evidence" value="ECO:0007669"/>
    <property type="project" value="UniProtKB-KW"/>
</dbReference>
<reference evidence="3 4" key="1">
    <citation type="submission" date="2016-10" db="EMBL/GenBank/DDBJ databases">
        <authorList>
            <person name="Varghese N."/>
            <person name="Submissions S."/>
        </authorList>
    </citation>
    <scope>NUCLEOTIDE SEQUENCE [LARGE SCALE GENOMIC DNA]</scope>
    <source>
        <strain evidence="3 4">DSM 16525</strain>
    </source>
</reference>
<keyword evidence="4" id="KW-1185">Reference proteome</keyword>
<dbReference type="InterPro" id="IPR042099">
    <property type="entry name" value="ANL_N_sf"/>
</dbReference>
<dbReference type="Proteomes" id="UP000183760">
    <property type="component" value="Unassembled WGS sequence"/>
</dbReference>